<dbReference type="Gene3D" id="1.10.287.470">
    <property type="entry name" value="Helix hairpin bin"/>
    <property type="match status" value="1"/>
</dbReference>
<feature type="domain" description="CzcB-like barrel-sandwich hybrid" evidence="4">
    <location>
        <begin position="86"/>
        <end position="273"/>
    </location>
</feature>
<evidence type="ECO:0000259" key="4">
    <source>
        <dbReference type="Pfam" id="PF25973"/>
    </source>
</evidence>
<dbReference type="GO" id="GO:0015562">
    <property type="term" value="F:efflux transmembrane transporter activity"/>
    <property type="evidence" value="ECO:0007669"/>
    <property type="project" value="TreeGrafter"/>
</dbReference>
<accession>A0A518BPY3</accession>
<dbReference type="AlphaFoldDB" id="A0A518BPY3"/>
<dbReference type="InterPro" id="IPR058647">
    <property type="entry name" value="BSH_CzcB-like"/>
</dbReference>
<keyword evidence="2" id="KW-0175">Coiled coil</keyword>
<dbReference type="Gene3D" id="2.40.420.20">
    <property type="match status" value="1"/>
</dbReference>
<gene>
    <name evidence="5" type="primary">mdtA_5</name>
    <name evidence="5" type="ORF">Pla133_41520</name>
</gene>
<evidence type="ECO:0000256" key="3">
    <source>
        <dbReference type="SAM" id="MobiDB-lite"/>
    </source>
</evidence>
<feature type="region of interest" description="Disordered" evidence="3">
    <location>
        <begin position="460"/>
        <end position="498"/>
    </location>
</feature>
<dbReference type="EMBL" id="CP036287">
    <property type="protein sequence ID" value="QDU69036.1"/>
    <property type="molecule type" value="Genomic_DNA"/>
</dbReference>
<dbReference type="Pfam" id="PF25973">
    <property type="entry name" value="BSH_CzcB"/>
    <property type="match status" value="1"/>
</dbReference>
<dbReference type="SUPFAM" id="SSF111369">
    <property type="entry name" value="HlyD-like secretion proteins"/>
    <property type="match status" value="2"/>
</dbReference>
<evidence type="ECO:0000313" key="6">
    <source>
        <dbReference type="Proteomes" id="UP000316921"/>
    </source>
</evidence>
<dbReference type="Proteomes" id="UP000316921">
    <property type="component" value="Chromosome"/>
</dbReference>
<dbReference type="NCBIfam" id="TIGR01730">
    <property type="entry name" value="RND_mfp"/>
    <property type="match status" value="1"/>
</dbReference>
<dbReference type="InterPro" id="IPR006143">
    <property type="entry name" value="RND_pump_MFP"/>
</dbReference>
<protein>
    <submittedName>
        <fullName evidence="5">Multidrug resistance protein MdtA</fullName>
    </submittedName>
</protein>
<dbReference type="PROSITE" id="PS51257">
    <property type="entry name" value="PROKAR_LIPOPROTEIN"/>
    <property type="match status" value="1"/>
</dbReference>
<evidence type="ECO:0000256" key="1">
    <source>
        <dbReference type="ARBA" id="ARBA00009477"/>
    </source>
</evidence>
<dbReference type="PANTHER" id="PTHR30469">
    <property type="entry name" value="MULTIDRUG RESISTANCE PROTEIN MDTA"/>
    <property type="match status" value="1"/>
</dbReference>
<comment type="similarity">
    <text evidence="1">Belongs to the membrane fusion protein (MFP) (TC 8.A.1) family.</text>
</comment>
<name>A0A518BPY3_9BACT</name>
<dbReference type="PANTHER" id="PTHR30469:SF38">
    <property type="entry name" value="HLYD FAMILY SECRETION PROTEIN"/>
    <property type="match status" value="1"/>
</dbReference>
<keyword evidence="6" id="KW-1185">Reference proteome</keyword>
<evidence type="ECO:0000256" key="2">
    <source>
        <dbReference type="SAM" id="Coils"/>
    </source>
</evidence>
<dbReference type="KEGG" id="pbap:Pla133_41520"/>
<dbReference type="Gene3D" id="2.40.50.100">
    <property type="match status" value="1"/>
</dbReference>
<feature type="coiled-coil region" evidence="2">
    <location>
        <begin position="132"/>
        <end position="216"/>
    </location>
</feature>
<dbReference type="RefSeq" id="WP_145068567.1">
    <property type="nucleotide sequence ID" value="NZ_CP036287.1"/>
</dbReference>
<organism evidence="5 6">
    <name type="scientific">Engelhardtia mirabilis</name>
    <dbReference type="NCBI Taxonomy" id="2528011"/>
    <lineage>
        <taxon>Bacteria</taxon>
        <taxon>Pseudomonadati</taxon>
        <taxon>Planctomycetota</taxon>
        <taxon>Planctomycetia</taxon>
        <taxon>Planctomycetia incertae sedis</taxon>
        <taxon>Engelhardtia</taxon>
    </lineage>
</organism>
<sequence length="498" mass="52566">MLHSRPPRQDPSSSSLRGSIAAASLTLIVALAGCTKGQERSPEVSAAADQGMRERQAARVVTIPVARREMVRLLETTSVVESETEIDVVPRASGLVTHVLVEEGDEVEAGQVLARLDSREETMALRDSQIALEEAEHAVTTAAVAVAEAESRIATAQSALEQAERDYQRDVALRTGGANPFGSVSERTVEASKLARDQAEQELAQSQLALQRAKADEGAARTSVTRAQVTSERAELTLERMTITAPITGRVASRDVRVGATVDMAQPVFRITDTAKLRTVFYRPQRELSLFRTAGDDDGGLELTATAEAAPGAVFRGHIERTSPTIDATSGSFRVTAGLERYPEEGPEAGALLPGMLARIRIVTDRRPGALAVPKRAVRREGEQSFVQVADGGVARRVLVAEGYSDDEYVELRLEPGAELAVGDRVIVVGGRDLEEGDAVTEGDESAKAIADQALAASQASEFASEDGAVASDRAADGPDSGGGAGSESTDSNSGDGR</sequence>
<proteinExistence type="inferred from homology"/>
<evidence type="ECO:0000313" key="5">
    <source>
        <dbReference type="EMBL" id="QDU69036.1"/>
    </source>
</evidence>
<dbReference type="GO" id="GO:1990281">
    <property type="term" value="C:efflux pump complex"/>
    <property type="evidence" value="ECO:0007669"/>
    <property type="project" value="TreeGrafter"/>
</dbReference>
<reference evidence="5 6" key="1">
    <citation type="submission" date="2019-02" db="EMBL/GenBank/DDBJ databases">
        <title>Deep-cultivation of Planctomycetes and their phenomic and genomic characterization uncovers novel biology.</title>
        <authorList>
            <person name="Wiegand S."/>
            <person name="Jogler M."/>
            <person name="Boedeker C."/>
            <person name="Pinto D."/>
            <person name="Vollmers J."/>
            <person name="Rivas-Marin E."/>
            <person name="Kohn T."/>
            <person name="Peeters S.H."/>
            <person name="Heuer A."/>
            <person name="Rast P."/>
            <person name="Oberbeckmann S."/>
            <person name="Bunk B."/>
            <person name="Jeske O."/>
            <person name="Meyerdierks A."/>
            <person name="Storesund J.E."/>
            <person name="Kallscheuer N."/>
            <person name="Luecker S."/>
            <person name="Lage O.M."/>
            <person name="Pohl T."/>
            <person name="Merkel B.J."/>
            <person name="Hornburger P."/>
            <person name="Mueller R.-W."/>
            <person name="Bruemmer F."/>
            <person name="Labrenz M."/>
            <person name="Spormann A.M."/>
            <person name="Op den Camp H."/>
            <person name="Overmann J."/>
            <person name="Amann R."/>
            <person name="Jetten M.S.M."/>
            <person name="Mascher T."/>
            <person name="Medema M.H."/>
            <person name="Devos D.P."/>
            <person name="Kaster A.-K."/>
            <person name="Ovreas L."/>
            <person name="Rohde M."/>
            <person name="Galperin M.Y."/>
            <person name="Jogler C."/>
        </authorList>
    </citation>
    <scope>NUCLEOTIDE SEQUENCE [LARGE SCALE GENOMIC DNA]</scope>
    <source>
        <strain evidence="5 6">Pla133</strain>
    </source>
</reference>
<dbReference type="Gene3D" id="2.40.30.170">
    <property type="match status" value="1"/>
</dbReference>